<protein>
    <recommendedName>
        <fullName evidence="3">DNA-binding protein</fullName>
    </recommendedName>
</protein>
<dbReference type="KEGG" id="crd:CRES_1044"/>
<dbReference type="STRING" id="662755.CRES_1044"/>
<organism evidence="1 2">
    <name type="scientific">Corynebacterium resistens (strain DSM 45100 / JCM 12819 / GTC 2026 / SICGH 158)</name>
    <dbReference type="NCBI Taxonomy" id="662755"/>
    <lineage>
        <taxon>Bacteria</taxon>
        <taxon>Bacillati</taxon>
        <taxon>Actinomycetota</taxon>
        <taxon>Actinomycetes</taxon>
        <taxon>Mycobacteriales</taxon>
        <taxon>Corynebacteriaceae</taxon>
        <taxon>Corynebacterium</taxon>
    </lineage>
</organism>
<dbReference type="OrthoDB" id="5184241at2"/>
<evidence type="ECO:0000313" key="2">
    <source>
        <dbReference type="Proteomes" id="UP000000492"/>
    </source>
</evidence>
<gene>
    <name evidence="1" type="ordered locus">CRES_1044</name>
</gene>
<dbReference type="AlphaFoldDB" id="F8E2I7"/>
<keyword evidence="2" id="KW-1185">Reference proteome</keyword>
<dbReference type="eggNOG" id="COG2522">
    <property type="taxonomic scope" value="Bacteria"/>
</dbReference>
<evidence type="ECO:0000313" key="1">
    <source>
        <dbReference type="EMBL" id="AEI09400.1"/>
    </source>
</evidence>
<evidence type="ECO:0008006" key="3">
    <source>
        <dbReference type="Google" id="ProtNLM"/>
    </source>
</evidence>
<proteinExistence type="predicted"/>
<dbReference type="Proteomes" id="UP000000492">
    <property type="component" value="Chromosome"/>
</dbReference>
<sequence length="209" mass="21907">MFAIHASYRGRMRRRSAYVREVVEAFSQSPVVQAVEHKGVEDFVVVTEGPEETGGVVLSLIQGGDFAIGIGTVTGGASAPEEDAEELEKEAIAAAGRAVTRTQKATTVTVRIERPGPGGVLAPGTAATIGEDIAAAFTLLAFVLSRRTDEGREATALLRAGHLQSEAAAIVGISKQAMSQRLAAAGWQAEQSGWNLAVHMLARVDELKG</sequence>
<accession>F8E2I7</accession>
<reference evidence="1 2" key="1">
    <citation type="journal article" date="2012" name="BMC Genomics">
        <title>Complete genome sequence, lifestyle, and multi-drug resistance of the human pathogen Corynebacterium resistens DSM 45100 isolated from blood samples of a leukemia patient.</title>
        <authorList>
            <person name="Schroder J."/>
            <person name="Maus I."/>
            <person name="Meyer K."/>
            <person name="Wordemann S."/>
            <person name="Blom J."/>
            <person name="Jaenicke S."/>
            <person name="Schneider J."/>
            <person name="Trost E."/>
            <person name="Tauch A."/>
        </authorList>
    </citation>
    <scope>NUCLEOTIDE SEQUENCE [LARGE SCALE GENOMIC DNA]</scope>
    <source>
        <strain evidence="2">DSM 45100 / JCM 12819 / CCUG 50093 / GTC 2026 / SICGH 158</strain>
    </source>
</reference>
<dbReference type="EMBL" id="CP002857">
    <property type="protein sequence ID" value="AEI09400.1"/>
    <property type="molecule type" value="Genomic_DNA"/>
</dbReference>
<dbReference type="HOGENOM" id="CLU_077332_3_0_11"/>
<dbReference type="RefSeq" id="WP_013888415.1">
    <property type="nucleotide sequence ID" value="NC_015673.1"/>
</dbReference>
<name>F8E2I7_CORRG</name>